<reference evidence="3" key="1">
    <citation type="submission" date="2016-10" db="EMBL/GenBank/DDBJ databases">
        <authorList>
            <person name="Varghese N."/>
            <person name="Submissions S."/>
        </authorList>
    </citation>
    <scope>NUCLEOTIDE SEQUENCE [LARGE SCALE GENOMIC DNA]</scope>
    <source>
        <strain evidence="3">DSM 11443</strain>
    </source>
</reference>
<proteinExistence type="predicted"/>
<evidence type="ECO:0000256" key="1">
    <source>
        <dbReference type="SAM" id="MobiDB-lite"/>
    </source>
</evidence>
<dbReference type="EMBL" id="FOMW01000024">
    <property type="protein sequence ID" value="SFF16382.1"/>
    <property type="molecule type" value="Genomic_DNA"/>
</dbReference>
<dbReference type="AlphaFoldDB" id="A0A1I2GFV1"/>
<sequence>MHSGRPLTAKVLGHHLGVDRDTATRLAKAQGLKLEWAAYPWRRIWQQIHGIEGSHLAARLDMLKARHPNSAIIGGIEDLEAALRTPMVKFPGMAALLGMHPDTLRKQVKRGRKLPFPVLDLGLRMQLYRPLDVILWRDEELLIDLPSAIHVAPKPVSQPGQEEDRVEPKPKTKATAKAQPHMPPADRKKAIFGGAARSKRKPAG</sequence>
<dbReference type="RefSeq" id="WP_093925401.1">
    <property type="nucleotide sequence ID" value="NZ_FOMW01000024.1"/>
</dbReference>
<keyword evidence="3" id="KW-1185">Reference proteome</keyword>
<dbReference type="Proteomes" id="UP000198977">
    <property type="component" value="Unassembled WGS sequence"/>
</dbReference>
<evidence type="ECO:0000313" key="2">
    <source>
        <dbReference type="EMBL" id="SFF16382.1"/>
    </source>
</evidence>
<name>A0A1I2GFV1_9RHOB</name>
<evidence type="ECO:0000313" key="3">
    <source>
        <dbReference type="Proteomes" id="UP000198977"/>
    </source>
</evidence>
<gene>
    <name evidence="2" type="ORF">SAMN04488523_1242</name>
</gene>
<feature type="region of interest" description="Disordered" evidence="1">
    <location>
        <begin position="152"/>
        <end position="204"/>
    </location>
</feature>
<accession>A0A1I2GFV1</accession>
<dbReference type="OrthoDB" id="7855448at2"/>
<protein>
    <submittedName>
        <fullName evidence="2">Uncharacterized protein</fullName>
    </submittedName>
</protein>
<organism evidence="2 3">
    <name type="scientific">Sulfitobacter brevis</name>
    <dbReference type="NCBI Taxonomy" id="74348"/>
    <lineage>
        <taxon>Bacteria</taxon>
        <taxon>Pseudomonadati</taxon>
        <taxon>Pseudomonadota</taxon>
        <taxon>Alphaproteobacteria</taxon>
        <taxon>Rhodobacterales</taxon>
        <taxon>Roseobacteraceae</taxon>
        <taxon>Sulfitobacter</taxon>
    </lineage>
</organism>